<dbReference type="GO" id="GO:0001517">
    <property type="term" value="F:N-acetylglucosamine 6-O-sulfotransferase activity"/>
    <property type="evidence" value="ECO:0007669"/>
    <property type="project" value="TreeGrafter"/>
</dbReference>
<evidence type="ECO:0000313" key="4">
    <source>
        <dbReference type="Proteomes" id="UP001249851"/>
    </source>
</evidence>
<dbReference type="InterPro" id="IPR027417">
    <property type="entry name" value="P-loop_NTPase"/>
</dbReference>
<dbReference type="AlphaFoldDB" id="A0AAD9QWQ8"/>
<dbReference type="SUPFAM" id="SSF52540">
    <property type="entry name" value="P-loop containing nucleoside triphosphate hydrolases"/>
    <property type="match status" value="1"/>
</dbReference>
<keyword evidence="1" id="KW-0472">Membrane</keyword>
<keyword evidence="4" id="KW-1185">Reference proteome</keyword>
<keyword evidence="1" id="KW-1133">Transmembrane helix</keyword>
<dbReference type="PANTHER" id="PTHR10704:SF44">
    <property type="entry name" value="LD35051P-RELATED"/>
    <property type="match status" value="1"/>
</dbReference>
<dbReference type="GO" id="GO:0006790">
    <property type="term" value="P:sulfur compound metabolic process"/>
    <property type="evidence" value="ECO:0007669"/>
    <property type="project" value="TreeGrafter"/>
</dbReference>
<comment type="caution">
    <text evidence="3">The sequence shown here is derived from an EMBL/GenBank/DDBJ whole genome shotgun (WGS) entry which is preliminary data.</text>
</comment>
<name>A0AAD9QWQ8_ACRCE</name>
<evidence type="ECO:0000256" key="1">
    <source>
        <dbReference type="SAM" id="Phobius"/>
    </source>
</evidence>
<reference evidence="3" key="2">
    <citation type="journal article" date="2023" name="Science">
        <title>Genomic signatures of disease resistance in endangered staghorn corals.</title>
        <authorList>
            <person name="Vollmer S.V."/>
            <person name="Selwyn J.D."/>
            <person name="Despard B.A."/>
            <person name="Roesel C.L."/>
        </authorList>
    </citation>
    <scope>NUCLEOTIDE SEQUENCE</scope>
    <source>
        <strain evidence="3">K2</strain>
    </source>
</reference>
<dbReference type="Pfam" id="PF00685">
    <property type="entry name" value="Sulfotransfer_1"/>
    <property type="match status" value="1"/>
</dbReference>
<dbReference type="InterPro" id="IPR000863">
    <property type="entry name" value="Sulfotransferase_dom"/>
</dbReference>
<dbReference type="Gene3D" id="3.40.50.300">
    <property type="entry name" value="P-loop containing nucleotide triphosphate hydrolases"/>
    <property type="match status" value="1"/>
</dbReference>
<evidence type="ECO:0000313" key="3">
    <source>
        <dbReference type="EMBL" id="KAK2568461.1"/>
    </source>
</evidence>
<dbReference type="Proteomes" id="UP001249851">
    <property type="component" value="Unassembled WGS sequence"/>
</dbReference>
<proteinExistence type="predicted"/>
<dbReference type="GO" id="GO:0006044">
    <property type="term" value="P:N-acetylglucosamine metabolic process"/>
    <property type="evidence" value="ECO:0007669"/>
    <property type="project" value="TreeGrafter"/>
</dbReference>
<keyword evidence="1" id="KW-0812">Transmembrane</keyword>
<dbReference type="PANTHER" id="PTHR10704">
    <property type="entry name" value="CARBOHYDRATE SULFOTRANSFERASE"/>
    <property type="match status" value="1"/>
</dbReference>
<feature type="transmembrane region" description="Helical" evidence="1">
    <location>
        <begin position="12"/>
        <end position="30"/>
    </location>
</feature>
<protein>
    <submittedName>
        <fullName evidence="3">Carbohydrate sulfotransferase 3</fullName>
    </submittedName>
</protein>
<evidence type="ECO:0000259" key="2">
    <source>
        <dbReference type="Pfam" id="PF00685"/>
    </source>
</evidence>
<reference evidence="3" key="1">
    <citation type="journal article" date="2023" name="G3 (Bethesda)">
        <title>Whole genome assembly and annotation of the endangered Caribbean coral Acropora cervicornis.</title>
        <authorList>
            <person name="Selwyn J.D."/>
            <person name="Vollmer S.V."/>
        </authorList>
    </citation>
    <scope>NUCLEOTIDE SEQUENCE</scope>
    <source>
        <strain evidence="3">K2</strain>
    </source>
</reference>
<dbReference type="InterPro" id="IPR051135">
    <property type="entry name" value="Gal/GlcNAc/GalNAc_ST"/>
</dbReference>
<accession>A0AAD9QWQ8</accession>
<sequence length="424" mass="49152">MVSVKWKKKSLLRLVIVLFVLLFVITWTILEVNIDRRTGTKTAFGQNPEKDVEEDAYEQVENGIILRQSRRSQSLEEKKRNDRLLFRGDLPAPETHRENFEAENLLKDQRTSRNGKSVFWNFSRKEKNGYDLTAAGVKSERVKDTKGPDNPLVRAEDEKEFLSVGKEKFQRVYNRLYYNMTSFGEMNSSRPSLLIVAEARTGSSFLGDAFNQNPNVFYLFEPLYGVNPPSHNNGARALQFLKGILNFRDPRAVLYSHMKVAMMNFEAVENSSVYKAQNSPHPLIALYSKQLCQRMEANVKILQGLQFDTKIRNFMLRYEDLAKNPIETLKRAYNVAGITMMNSTLHWIRNHTEDAKITKSEERDEFSTKRNSKGVVDKWRLEMDRCIVDIIERSCRPVMELLGYKSVSWSPELQYDLNSSLSDE</sequence>
<organism evidence="3 4">
    <name type="scientific">Acropora cervicornis</name>
    <name type="common">Staghorn coral</name>
    <dbReference type="NCBI Taxonomy" id="6130"/>
    <lineage>
        <taxon>Eukaryota</taxon>
        <taxon>Metazoa</taxon>
        <taxon>Cnidaria</taxon>
        <taxon>Anthozoa</taxon>
        <taxon>Hexacorallia</taxon>
        <taxon>Scleractinia</taxon>
        <taxon>Astrocoeniina</taxon>
        <taxon>Acroporidae</taxon>
        <taxon>Acropora</taxon>
    </lineage>
</organism>
<dbReference type="EMBL" id="JARQWQ010000012">
    <property type="protein sequence ID" value="KAK2568461.1"/>
    <property type="molecule type" value="Genomic_DNA"/>
</dbReference>
<feature type="domain" description="Sulfotransferase" evidence="2">
    <location>
        <begin position="242"/>
        <end position="402"/>
    </location>
</feature>
<gene>
    <name evidence="3" type="ORF">P5673_007507</name>
</gene>